<evidence type="ECO:0000313" key="2">
    <source>
        <dbReference type="Proteomes" id="UP000242133"/>
    </source>
</evidence>
<comment type="caution">
    <text evidence="1">The sequence shown here is derived from an EMBL/GenBank/DDBJ whole genome shotgun (WGS) entry which is preliminary data.</text>
</comment>
<protein>
    <submittedName>
        <fullName evidence="1">Pilus assembly protein Flp/PilA</fullName>
    </submittedName>
</protein>
<accession>A0A2P8F1B7</accession>
<evidence type="ECO:0000313" key="1">
    <source>
        <dbReference type="EMBL" id="PSL15511.1"/>
    </source>
</evidence>
<dbReference type="Proteomes" id="UP000242133">
    <property type="component" value="Unassembled WGS sequence"/>
</dbReference>
<reference evidence="1 2" key="1">
    <citation type="submission" date="2018-03" db="EMBL/GenBank/DDBJ databases">
        <title>Genomic Encyclopedia of Archaeal and Bacterial Type Strains, Phase II (KMG-II): from individual species to whole genera.</title>
        <authorList>
            <person name="Goeker M."/>
        </authorList>
    </citation>
    <scope>NUCLEOTIDE SEQUENCE [LARGE SCALE GENOMIC DNA]</scope>
    <source>
        <strain evidence="1 2">DSM 17586</strain>
    </source>
</reference>
<proteinExistence type="predicted"/>
<gene>
    <name evidence="1" type="ORF">CLV44_104122</name>
</gene>
<keyword evidence="2" id="KW-1185">Reference proteome</keyword>
<sequence length="68" mass="6955">MNVMTQKFVDFIKEEEGLTTVEYAIAGSLVAAAVIVAFTDLGCEVGEVIAALATTLDTGADAAQADAC</sequence>
<dbReference type="RefSeq" id="WP_106590847.1">
    <property type="nucleotide sequence ID" value="NZ_PYGI01000004.1"/>
</dbReference>
<organism evidence="1 2">
    <name type="scientific">Marinobacterium halophilum</name>
    <dbReference type="NCBI Taxonomy" id="267374"/>
    <lineage>
        <taxon>Bacteria</taxon>
        <taxon>Pseudomonadati</taxon>
        <taxon>Pseudomonadota</taxon>
        <taxon>Gammaproteobacteria</taxon>
        <taxon>Oceanospirillales</taxon>
        <taxon>Oceanospirillaceae</taxon>
        <taxon>Marinobacterium</taxon>
    </lineage>
</organism>
<name>A0A2P8F1B7_9GAMM</name>
<dbReference type="OrthoDB" id="6174171at2"/>
<dbReference type="AlphaFoldDB" id="A0A2P8F1B7"/>
<dbReference type="EMBL" id="PYGI01000004">
    <property type="protein sequence ID" value="PSL15511.1"/>
    <property type="molecule type" value="Genomic_DNA"/>
</dbReference>